<name>A0A3M8DWD9_9BACL</name>
<accession>A0A3M8DWD9</accession>
<evidence type="ECO:0000313" key="2">
    <source>
        <dbReference type="EMBL" id="RNB92412.1"/>
    </source>
</evidence>
<dbReference type="InterPro" id="IPR029442">
    <property type="entry name" value="GyrI-like"/>
</dbReference>
<dbReference type="SUPFAM" id="SSF55136">
    <property type="entry name" value="Probable bacterial effector-binding domain"/>
    <property type="match status" value="1"/>
</dbReference>
<protein>
    <submittedName>
        <fullName evidence="2">AraC family transcriptional regulator</fullName>
    </submittedName>
</protein>
<proteinExistence type="predicted"/>
<reference evidence="2 3" key="1">
    <citation type="submission" date="2018-10" db="EMBL/GenBank/DDBJ databases">
        <title>Phylogenomics of Brevibacillus.</title>
        <authorList>
            <person name="Dunlap C."/>
        </authorList>
    </citation>
    <scope>NUCLEOTIDE SEQUENCE [LARGE SCALE GENOMIC DNA]</scope>
    <source>
        <strain evidence="2 3">JCM 15716</strain>
    </source>
</reference>
<gene>
    <name evidence="2" type="ORF">EDM56_01560</name>
</gene>
<dbReference type="Pfam" id="PF06445">
    <property type="entry name" value="GyrI-like"/>
    <property type="match status" value="1"/>
</dbReference>
<evidence type="ECO:0000313" key="3">
    <source>
        <dbReference type="Proteomes" id="UP000271031"/>
    </source>
</evidence>
<dbReference type="EMBL" id="RHHQ01000003">
    <property type="protein sequence ID" value="RNB92412.1"/>
    <property type="molecule type" value="Genomic_DNA"/>
</dbReference>
<keyword evidence="3" id="KW-1185">Reference proteome</keyword>
<dbReference type="AlphaFoldDB" id="A0A3M8DWD9"/>
<sequence>MKTIEARLENKPSFTVAGIKWEGTFEEAAAGGIRDVMQQVKKQAQVVTGGNEPDIHLGLSYHREPGRFIHLSAIQIEDGGQLPEGWETVTVEPTTYAVVAHQKGDDIEQSYRTLYAWIEEQGYVRSTDGLTHLEEYPFGQDPYDNQPAFTILIPVQEKK</sequence>
<organism evidence="2 3">
    <name type="scientific">Brevibacillus fluminis</name>
    <dbReference type="NCBI Taxonomy" id="511487"/>
    <lineage>
        <taxon>Bacteria</taxon>
        <taxon>Bacillati</taxon>
        <taxon>Bacillota</taxon>
        <taxon>Bacilli</taxon>
        <taxon>Bacillales</taxon>
        <taxon>Paenibacillaceae</taxon>
        <taxon>Brevibacillus</taxon>
    </lineage>
</organism>
<dbReference type="Proteomes" id="UP000271031">
    <property type="component" value="Unassembled WGS sequence"/>
</dbReference>
<comment type="caution">
    <text evidence="2">The sequence shown here is derived from an EMBL/GenBank/DDBJ whole genome shotgun (WGS) entry which is preliminary data.</text>
</comment>
<dbReference type="Gene3D" id="3.20.80.10">
    <property type="entry name" value="Regulatory factor, effector binding domain"/>
    <property type="match status" value="1"/>
</dbReference>
<dbReference type="SMART" id="SM00871">
    <property type="entry name" value="AraC_E_bind"/>
    <property type="match status" value="1"/>
</dbReference>
<dbReference type="InterPro" id="IPR011256">
    <property type="entry name" value="Reg_factor_effector_dom_sf"/>
</dbReference>
<feature type="domain" description="AraC effector-binding" evidence="1">
    <location>
        <begin position="4"/>
        <end position="156"/>
    </location>
</feature>
<dbReference type="InterPro" id="IPR010499">
    <property type="entry name" value="AraC_E-bd"/>
</dbReference>
<dbReference type="RefSeq" id="WP_122916117.1">
    <property type="nucleotide sequence ID" value="NZ_RHHQ01000003.1"/>
</dbReference>
<dbReference type="OrthoDB" id="9773308at2"/>
<evidence type="ECO:0000259" key="1">
    <source>
        <dbReference type="SMART" id="SM00871"/>
    </source>
</evidence>